<comment type="caution">
    <text evidence="2">The sequence shown here is derived from an EMBL/GenBank/DDBJ whole genome shotgun (WGS) entry which is preliminary data.</text>
</comment>
<evidence type="ECO:0000256" key="1">
    <source>
        <dbReference type="SAM" id="Phobius"/>
    </source>
</evidence>
<dbReference type="EMBL" id="CAJVAP010000025">
    <property type="protein sequence ID" value="CAG7616844.1"/>
    <property type="molecule type" value="Genomic_DNA"/>
</dbReference>
<evidence type="ECO:0000313" key="3">
    <source>
        <dbReference type="Proteomes" id="UP000693892"/>
    </source>
</evidence>
<protein>
    <submittedName>
        <fullName evidence="2">Uncharacterized protein</fullName>
    </submittedName>
</protein>
<evidence type="ECO:0000313" key="2">
    <source>
        <dbReference type="EMBL" id="CAG7616844.1"/>
    </source>
</evidence>
<keyword evidence="1" id="KW-0472">Membrane</keyword>
<accession>A0A916K086</accession>
<keyword evidence="1" id="KW-1133">Transmembrane helix</keyword>
<keyword evidence="3" id="KW-1185">Reference proteome</keyword>
<dbReference type="RefSeq" id="WP_218115967.1">
    <property type="nucleotide sequence ID" value="NZ_CAJVAP010000025.1"/>
</dbReference>
<sequence>MSRTAPDHAFPIAGSARSIWGPAALMLGLLAAIVAAPLALEAILPDLPRDRVGVYERVILSEPGPAGDVYAGFIAPAGWIWVGSRESGFFTTDDGRDSIRVALRTDVADPDALLRDGVPLGAVALPTGGLLSHDGLSISALQYDLAAGDNPAISIIACTDTEPADCVTLLGTFSAGDEADRDRAQQALVRVLASVELDR</sequence>
<proteinExistence type="predicted"/>
<dbReference type="AlphaFoldDB" id="A0A916K086"/>
<organism evidence="2 3">
    <name type="scientific">Leucobacter soli</name>
    <dbReference type="NCBI Taxonomy" id="2812850"/>
    <lineage>
        <taxon>Bacteria</taxon>
        <taxon>Bacillati</taxon>
        <taxon>Actinomycetota</taxon>
        <taxon>Actinomycetes</taxon>
        <taxon>Micrococcales</taxon>
        <taxon>Microbacteriaceae</taxon>
        <taxon>Leucobacter</taxon>
    </lineage>
</organism>
<reference evidence="2" key="1">
    <citation type="submission" date="2021-06" db="EMBL/GenBank/DDBJ databases">
        <authorList>
            <person name="Criscuolo A."/>
        </authorList>
    </citation>
    <scope>NUCLEOTIDE SEQUENCE</scope>
    <source>
        <strain evidence="2">CIP111803</strain>
    </source>
</reference>
<keyword evidence="1" id="KW-0812">Transmembrane</keyword>
<name>A0A916K086_9MICO</name>
<feature type="transmembrane region" description="Helical" evidence="1">
    <location>
        <begin position="20"/>
        <end position="40"/>
    </location>
</feature>
<gene>
    <name evidence="2" type="ORF">LEUCIP111803_02031</name>
</gene>
<dbReference type="Proteomes" id="UP000693892">
    <property type="component" value="Unassembled WGS sequence"/>
</dbReference>